<feature type="domain" description="Bacterial DNA polymerase III alpha subunit NTPase" evidence="11">
    <location>
        <begin position="254"/>
        <end position="506"/>
    </location>
</feature>
<dbReference type="SUPFAM" id="SSF50249">
    <property type="entry name" value="Nucleic acid-binding proteins"/>
    <property type="match status" value="1"/>
</dbReference>
<gene>
    <name evidence="14" type="primary">dnaE</name>
    <name evidence="14" type="ORF">SHELI_v1c07960</name>
</gene>
<keyword evidence="4" id="KW-0808">Transferase</keyword>
<dbReference type="InterPro" id="IPR004805">
    <property type="entry name" value="DnaE2/DnaE/PolC"/>
</dbReference>
<evidence type="ECO:0000259" key="10">
    <source>
        <dbReference type="Pfam" id="PF02811"/>
    </source>
</evidence>
<dbReference type="InterPro" id="IPR004365">
    <property type="entry name" value="NA-bd_OB_tRNA"/>
</dbReference>
<feature type="domain" description="PHP" evidence="10">
    <location>
        <begin position="9"/>
        <end position="122"/>
    </location>
</feature>
<dbReference type="InterPro" id="IPR004013">
    <property type="entry name" value="PHP_dom"/>
</dbReference>
<dbReference type="CDD" id="cd04485">
    <property type="entry name" value="DnaE_OBF"/>
    <property type="match status" value="1"/>
</dbReference>
<keyword evidence="15" id="KW-1185">Reference proteome</keyword>
<dbReference type="PANTHER" id="PTHR32294:SF0">
    <property type="entry name" value="DNA POLYMERASE III SUBUNIT ALPHA"/>
    <property type="match status" value="1"/>
</dbReference>
<evidence type="ECO:0000256" key="1">
    <source>
        <dbReference type="ARBA" id="ARBA00004496"/>
    </source>
</evidence>
<dbReference type="GO" id="GO:0008408">
    <property type="term" value="F:3'-5' exonuclease activity"/>
    <property type="evidence" value="ECO:0007669"/>
    <property type="project" value="InterPro"/>
</dbReference>
<dbReference type="Pfam" id="PF17657">
    <property type="entry name" value="DNA_pol3_finger"/>
    <property type="match status" value="1"/>
</dbReference>
<dbReference type="GO" id="GO:0005737">
    <property type="term" value="C:cytoplasm"/>
    <property type="evidence" value="ECO:0007669"/>
    <property type="project" value="UniProtKB-SubCell"/>
</dbReference>
<dbReference type="Pfam" id="PF01336">
    <property type="entry name" value="tRNA_anti-codon"/>
    <property type="match status" value="1"/>
</dbReference>
<dbReference type="InterPro" id="IPR041931">
    <property type="entry name" value="DNA_pol3_alpha_thumb_dom"/>
</dbReference>
<dbReference type="InterPro" id="IPR011708">
    <property type="entry name" value="DNA_pol3_alpha_NTPase_dom"/>
</dbReference>
<evidence type="ECO:0000259" key="13">
    <source>
        <dbReference type="Pfam" id="PF17657"/>
    </source>
</evidence>
<evidence type="ECO:0000256" key="6">
    <source>
        <dbReference type="ARBA" id="ARBA00022705"/>
    </source>
</evidence>
<dbReference type="KEGG" id="shj:SHELI_v1c07960"/>
<evidence type="ECO:0000259" key="9">
    <source>
        <dbReference type="Pfam" id="PF01336"/>
    </source>
</evidence>
<dbReference type="PATRIC" id="fig|216938.3.peg.809"/>
<comment type="catalytic activity">
    <reaction evidence="8">
        <text>DNA(n) + a 2'-deoxyribonucleoside 5'-triphosphate = DNA(n+1) + diphosphate</text>
        <dbReference type="Rhea" id="RHEA:22508"/>
        <dbReference type="Rhea" id="RHEA-COMP:17339"/>
        <dbReference type="Rhea" id="RHEA-COMP:17340"/>
        <dbReference type="ChEBI" id="CHEBI:33019"/>
        <dbReference type="ChEBI" id="CHEBI:61560"/>
        <dbReference type="ChEBI" id="CHEBI:173112"/>
        <dbReference type="EC" id="2.7.7.7"/>
    </reaction>
</comment>
<dbReference type="Pfam" id="PF07733">
    <property type="entry name" value="DNA_pol3_alpha"/>
    <property type="match status" value="1"/>
</dbReference>
<evidence type="ECO:0000256" key="4">
    <source>
        <dbReference type="ARBA" id="ARBA00022679"/>
    </source>
</evidence>
<dbReference type="GO" id="GO:0006260">
    <property type="term" value="P:DNA replication"/>
    <property type="evidence" value="ECO:0007669"/>
    <property type="project" value="UniProtKB-KW"/>
</dbReference>
<accession>A0A1B3SLD3</accession>
<comment type="similarity">
    <text evidence="2">Belongs to the DNA polymerase type-C family. DnaE subfamily.</text>
</comment>
<dbReference type="InterPro" id="IPR012340">
    <property type="entry name" value="NA-bd_OB-fold"/>
</dbReference>
<evidence type="ECO:0000313" key="14">
    <source>
        <dbReference type="EMBL" id="AOG60745.1"/>
    </source>
</evidence>
<feature type="domain" description="DNA polymerase helix-hairpin-helix motif" evidence="12">
    <location>
        <begin position="745"/>
        <end position="834"/>
    </location>
</feature>
<dbReference type="Pfam" id="PF14579">
    <property type="entry name" value="HHH_6"/>
    <property type="match status" value="1"/>
</dbReference>
<dbReference type="GO" id="GO:0003887">
    <property type="term" value="F:DNA-directed DNA polymerase activity"/>
    <property type="evidence" value="ECO:0007669"/>
    <property type="project" value="UniProtKB-KW"/>
</dbReference>
<reference evidence="14 15" key="1">
    <citation type="submission" date="2016-08" db="EMBL/GenBank/DDBJ databases">
        <title>Complete genome sequence of Spiroplasma helicoides TABS-2 (DSM 22551).</title>
        <authorList>
            <person name="Shen W.-Y."/>
            <person name="Lo W.-S."/>
            <person name="Lai Y.-C."/>
            <person name="Kuo C.-H."/>
        </authorList>
    </citation>
    <scope>NUCLEOTIDE SEQUENCE [LARGE SCALE GENOMIC DNA]</scope>
    <source>
        <strain evidence="14 15">TABS-2</strain>
    </source>
</reference>
<evidence type="ECO:0000259" key="11">
    <source>
        <dbReference type="Pfam" id="PF07733"/>
    </source>
</evidence>
<evidence type="ECO:0000256" key="2">
    <source>
        <dbReference type="ARBA" id="ARBA00009496"/>
    </source>
</evidence>
<feature type="domain" description="OB" evidence="9">
    <location>
        <begin position="924"/>
        <end position="971"/>
    </location>
</feature>
<dbReference type="Pfam" id="PF02811">
    <property type="entry name" value="PHP"/>
    <property type="match status" value="1"/>
</dbReference>
<dbReference type="Proteomes" id="UP000094378">
    <property type="component" value="Chromosome"/>
</dbReference>
<evidence type="ECO:0000256" key="3">
    <source>
        <dbReference type="ARBA" id="ARBA00012417"/>
    </source>
</evidence>
<evidence type="ECO:0000256" key="5">
    <source>
        <dbReference type="ARBA" id="ARBA00022695"/>
    </source>
</evidence>
<dbReference type="EMBL" id="CP017015">
    <property type="protein sequence ID" value="AOG60745.1"/>
    <property type="molecule type" value="Genomic_DNA"/>
</dbReference>
<sequence length="993" mass="114157">MIYTSLVNVKSCYNFLNSTIKPQDYIDFLKLNNLKVGFYSDKNTMYGAAEFEKLANLNNIKPVIGVSLDFQFGSIIFYAKNNEGYKMVSYVSSFVSNKDSFNEEEVKSEIFRQNLENVIVIYVPNLIAEETIFNQIANLTKNNFYIGITKQNFDKYNKLDNAIFADSIHYLLEEEYLEYKVLISIKDARLINEIDDLEKAFYLNVEQIKMYIDIDKHIKNMEMLVSQVEDEVINNNQIHFLKYPNSKEVPSDNYIESVCYEKLEFEKLNNEEYKTRLNYELEVIKKMGFSDYFLIVGDMVQFAKSKGILVGPGRGSAAGSLVSYLLGITALDPIQWGLLFERFLNIDRVTLPDIDIDFQDNRRDEILEYLFDKYGKNHFATITTFQTIGIKNALRDCGRVFDIAIEEVNQMTKFVSDKNVLDLDKAIKDSKTLQKYKEKYPQIFEVASKIIGLPRQTGTHAAGVVFCDVDLWDVVPTKIGISGILQTQYSMNYLENIGLIKTDILGLRNLSIIDEVIKYIKISRKSSISLDDISLKDPKTFELLRSGETSGIFQLESTGMTDVLIKMNTNSVEDIAVTSSLFRPGPQENIPEYIKRKNSKAKKYAIDENLKDILDSTYGIIVYQEQVMEVLKKIANFSLGKADIVRRAMGKKDAKLMDQFKIEFIENAQKNNYTQSKAEELWHYIERFAEYGFNKSHAIAYSLISYWMAYLKTHYMPEFYCSLLNGVLRNEARTSKYLSELKKYGFKINGPSIKNPNSIYYFSNNMVNIPLNVVKGIGPEFLKTIKQIYKEDKQAFESILGTISKLMGKSLSESRYTALVSVGAFDCFGYSRKVLLEYKEEVLNLANIYDKVHYDKIELDLPTEKDKPEDLARYEKEYLGFYVSAHPLSILRQKIVGNENLYHISNLTQPDQVVDIFVSIENITTKTDKNGGKMCFLTVGDETGEIDVTIFSSVYEKLKIDLSIAQNIIIKIKTQLFNNKLNALLVEFKKVIS</sequence>
<dbReference type="OrthoDB" id="9803237at2"/>
<dbReference type="CDD" id="cd07431">
    <property type="entry name" value="PHP_PolIIIA"/>
    <property type="match status" value="1"/>
</dbReference>
<keyword evidence="7" id="KW-0239">DNA-directed DNA polymerase</keyword>
<comment type="subcellular location">
    <subcellularLocation>
        <location evidence="1">Cytoplasm</location>
    </subcellularLocation>
</comment>
<dbReference type="InterPro" id="IPR029460">
    <property type="entry name" value="DNAPol_HHH"/>
</dbReference>
<dbReference type="AlphaFoldDB" id="A0A1B3SLD3"/>
<evidence type="ECO:0000313" key="15">
    <source>
        <dbReference type="Proteomes" id="UP000094378"/>
    </source>
</evidence>
<keyword evidence="6" id="KW-0235">DNA replication</keyword>
<dbReference type="Gene3D" id="3.20.20.140">
    <property type="entry name" value="Metal-dependent hydrolases"/>
    <property type="match status" value="1"/>
</dbReference>
<keyword evidence="5" id="KW-0548">Nucleotidyltransferase</keyword>
<dbReference type="EC" id="2.7.7.7" evidence="3"/>
<name>A0A1B3SLD3_9MOLU</name>
<dbReference type="GO" id="GO:0003676">
    <property type="term" value="F:nucleic acid binding"/>
    <property type="evidence" value="ECO:0007669"/>
    <property type="project" value="InterPro"/>
</dbReference>
<dbReference type="NCBIfam" id="TIGR00594">
    <property type="entry name" value="polc"/>
    <property type="match status" value="1"/>
</dbReference>
<protein>
    <recommendedName>
        <fullName evidence="3">DNA-directed DNA polymerase</fullName>
        <ecNumber evidence="3">2.7.7.7</ecNumber>
    </recommendedName>
</protein>
<dbReference type="Gene3D" id="1.10.10.1600">
    <property type="entry name" value="Bacterial DNA polymerase III alpha subunit, thumb domain"/>
    <property type="match status" value="1"/>
</dbReference>
<evidence type="ECO:0000259" key="12">
    <source>
        <dbReference type="Pfam" id="PF14579"/>
    </source>
</evidence>
<evidence type="ECO:0000256" key="7">
    <source>
        <dbReference type="ARBA" id="ARBA00022932"/>
    </source>
</evidence>
<evidence type="ECO:0000256" key="8">
    <source>
        <dbReference type="ARBA" id="ARBA00049244"/>
    </source>
</evidence>
<dbReference type="InterPro" id="IPR040982">
    <property type="entry name" value="DNA_pol3_finger"/>
</dbReference>
<dbReference type="STRING" id="216938.SHELI_v1c07960"/>
<dbReference type="RefSeq" id="WP_069116917.1">
    <property type="nucleotide sequence ID" value="NZ_CP017015.1"/>
</dbReference>
<feature type="domain" description="DNA polymerase III alpha subunit finger" evidence="13">
    <location>
        <begin position="509"/>
        <end position="672"/>
    </location>
</feature>
<proteinExistence type="inferred from homology"/>
<dbReference type="Gene3D" id="2.40.50.140">
    <property type="entry name" value="Nucleic acid-binding proteins"/>
    <property type="match status" value="1"/>
</dbReference>
<organism evidence="14 15">
    <name type="scientific">Spiroplasma helicoides</name>
    <dbReference type="NCBI Taxonomy" id="216938"/>
    <lineage>
        <taxon>Bacteria</taxon>
        <taxon>Bacillati</taxon>
        <taxon>Mycoplasmatota</taxon>
        <taxon>Mollicutes</taxon>
        <taxon>Entomoplasmatales</taxon>
        <taxon>Spiroplasmataceae</taxon>
        <taxon>Spiroplasma</taxon>
    </lineage>
</organism>
<dbReference type="PANTHER" id="PTHR32294">
    <property type="entry name" value="DNA POLYMERASE III SUBUNIT ALPHA"/>
    <property type="match status" value="1"/>
</dbReference>